<evidence type="ECO:0000259" key="2">
    <source>
        <dbReference type="Pfam" id="PF13391"/>
    </source>
</evidence>
<dbReference type="AlphaFoldDB" id="A0A1Y2B7S0"/>
<protein>
    <recommendedName>
        <fullName evidence="2">HNH nuclease domain-containing protein</fullName>
    </recommendedName>
</protein>
<organism evidence="3 4">
    <name type="scientific">Rhizoclosmatium globosum</name>
    <dbReference type="NCBI Taxonomy" id="329046"/>
    <lineage>
        <taxon>Eukaryota</taxon>
        <taxon>Fungi</taxon>
        <taxon>Fungi incertae sedis</taxon>
        <taxon>Chytridiomycota</taxon>
        <taxon>Chytridiomycota incertae sedis</taxon>
        <taxon>Chytridiomycetes</taxon>
        <taxon>Chytridiales</taxon>
        <taxon>Chytriomycetaceae</taxon>
        <taxon>Rhizoclosmatium</taxon>
    </lineage>
</organism>
<evidence type="ECO:0000313" key="4">
    <source>
        <dbReference type="Proteomes" id="UP000193642"/>
    </source>
</evidence>
<dbReference type="InterPro" id="IPR003615">
    <property type="entry name" value="HNH_nuc"/>
</dbReference>
<reference evidence="3 4" key="1">
    <citation type="submission" date="2016-07" db="EMBL/GenBank/DDBJ databases">
        <title>Pervasive Adenine N6-methylation of Active Genes in Fungi.</title>
        <authorList>
            <consortium name="DOE Joint Genome Institute"/>
            <person name="Mondo S.J."/>
            <person name="Dannebaum R.O."/>
            <person name="Kuo R.C."/>
            <person name="Labutti K."/>
            <person name="Haridas S."/>
            <person name="Kuo A."/>
            <person name="Salamov A."/>
            <person name="Ahrendt S.R."/>
            <person name="Lipzen A."/>
            <person name="Sullivan W."/>
            <person name="Andreopoulos W.B."/>
            <person name="Clum A."/>
            <person name="Lindquist E."/>
            <person name="Daum C."/>
            <person name="Ramamoorthy G.K."/>
            <person name="Gryganskyi A."/>
            <person name="Culley D."/>
            <person name="Magnuson J.K."/>
            <person name="James T.Y."/>
            <person name="O'Malley M.A."/>
            <person name="Stajich J.E."/>
            <person name="Spatafora J.W."/>
            <person name="Visel A."/>
            <person name="Grigoriev I.V."/>
        </authorList>
    </citation>
    <scope>NUCLEOTIDE SEQUENCE [LARGE SCALE GENOMIC DNA]</scope>
    <source>
        <strain evidence="3 4">JEL800</strain>
    </source>
</reference>
<accession>A0A1Y2B7S0</accession>
<dbReference type="Pfam" id="PF13391">
    <property type="entry name" value="HNH_2"/>
    <property type="match status" value="1"/>
</dbReference>
<feature type="compositionally biased region" description="Polar residues" evidence="1">
    <location>
        <begin position="72"/>
        <end position="83"/>
    </location>
</feature>
<sequence length="361" mass="40030">MEAAERTVSALDATLPCFKILNAMLNGPLVTNDADFAATRQVVADQINIAEDLNLLVEHYNSFFFKPLLSNGGSPTGSRTSLAGSDDSETSGSASKCIRRSQVGEGPSSPLSGNSLIRRGSIRSMAGSVVGQRQSYRNNQVRKDVRDRDVGCCVLTGMSEMVPGRAEKHSFEVAHIVPHSLMNQSAEIRQFIRAICPWIPEDFFSTIDRCENAILLNHGAHTFFGNFQWFITMEENMDPNMSVYRATEVNDTGLLGIFSMGREEATDNGCFRRISSFNQVLFIGTSQPRPAKVFLKLHELISRIVHMRGAAEPNEEDTDDDQEEIDSLLEMEEMSVEEKVHRFITSQASATTLDGHNQPIF</sequence>
<gene>
    <name evidence="3" type="ORF">BCR33DRAFT_772127</name>
</gene>
<keyword evidence="4" id="KW-1185">Reference proteome</keyword>
<feature type="region of interest" description="Disordered" evidence="1">
    <location>
        <begin position="72"/>
        <end position="116"/>
    </location>
</feature>
<proteinExistence type="predicted"/>
<feature type="domain" description="HNH nuclease" evidence="2">
    <location>
        <begin position="153"/>
        <end position="231"/>
    </location>
</feature>
<name>A0A1Y2B7S0_9FUNG</name>
<dbReference type="EMBL" id="MCGO01000081">
    <property type="protein sequence ID" value="ORY30736.1"/>
    <property type="molecule type" value="Genomic_DNA"/>
</dbReference>
<dbReference type="Proteomes" id="UP000193642">
    <property type="component" value="Unassembled WGS sequence"/>
</dbReference>
<evidence type="ECO:0000313" key="3">
    <source>
        <dbReference type="EMBL" id="ORY30736.1"/>
    </source>
</evidence>
<dbReference type="OrthoDB" id="2104739at2759"/>
<comment type="caution">
    <text evidence="3">The sequence shown here is derived from an EMBL/GenBank/DDBJ whole genome shotgun (WGS) entry which is preliminary data.</text>
</comment>
<evidence type="ECO:0000256" key="1">
    <source>
        <dbReference type="SAM" id="MobiDB-lite"/>
    </source>
</evidence>